<dbReference type="InterPro" id="IPR006076">
    <property type="entry name" value="FAD-dep_OxRdtase"/>
</dbReference>
<dbReference type="EMBL" id="CABFNS010000718">
    <property type="protein sequence ID" value="VUC24335.1"/>
    <property type="molecule type" value="Genomic_DNA"/>
</dbReference>
<comment type="function">
    <text evidence="3">Required for the assembly of the mitochondrial membrane respiratory chain NADH dehydrogenase (Complex I). Involved in mid-late stages of complex I assembly.</text>
</comment>
<dbReference type="InterPro" id="IPR036188">
    <property type="entry name" value="FAD/NAD-bd_sf"/>
</dbReference>
<gene>
    <name evidence="5" type="ORF">CLO192961_LOCUS138430</name>
</gene>
<feature type="domain" description="FAD dependent oxidoreductase" evidence="4">
    <location>
        <begin position="16"/>
        <end position="373"/>
    </location>
</feature>
<dbReference type="PANTHER" id="PTHR13847">
    <property type="entry name" value="SARCOSINE DEHYDROGENASE-RELATED"/>
    <property type="match status" value="1"/>
</dbReference>
<keyword evidence="6" id="KW-1185">Reference proteome</keyword>
<evidence type="ECO:0000259" key="4">
    <source>
        <dbReference type="Pfam" id="PF01266"/>
    </source>
</evidence>
<name>A0ABY6U0T4_BIOOC</name>
<organism evidence="5 6">
    <name type="scientific">Bionectria ochroleuca</name>
    <name type="common">Gliocladium roseum</name>
    <dbReference type="NCBI Taxonomy" id="29856"/>
    <lineage>
        <taxon>Eukaryota</taxon>
        <taxon>Fungi</taxon>
        <taxon>Dikarya</taxon>
        <taxon>Ascomycota</taxon>
        <taxon>Pezizomycotina</taxon>
        <taxon>Sordariomycetes</taxon>
        <taxon>Hypocreomycetidae</taxon>
        <taxon>Hypocreales</taxon>
        <taxon>Bionectriaceae</taxon>
        <taxon>Clonostachys</taxon>
    </lineage>
</organism>
<evidence type="ECO:0000313" key="5">
    <source>
        <dbReference type="EMBL" id="VUC24335.1"/>
    </source>
</evidence>
<dbReference type="SUPFAM" id="SSF51905">
    <property type="entry name" value="FAD/NAD(P)-binding domain"/>
    <property type="match status" value="1"/>
</dbReference>
<comment type="caution">
    <text evidence="5">The sequence shown here is derived from an EMBL/GenBank/DDBJ whole genome shotgun (WGS) entry which is preliminary data.</text>
</comment>
<keyword evidence="1" id="KW-0560">Oxidoreductase</keyword>
<dbReference type="Gene3D" id="3.50.50.60">
    <property type="entry name" value="FAD/NAD(P)-binding domain"/>
    <property type="match status" value="1"/>
</dbReference>
<dbReference type="Gene3D" id="3.30.9.10">
    <property type="entry name" value="D-Amino Acid Oxidase, subunit A, domain 2"/>
    <property type="match status" value="1"/>
</dbReference>
<evidence type="ECO:0000256" key="2">
    <source>
        <dbReference type="ARBA" id="ARBA00039785"/>
    </source>
</evidence>
<evidence type="ECO:0000313" key="6">
    <source>
        <dbReference type="Proteomes" id="UP000766486"/>
    </source>
</evidence>
<dbReference type="Pfam" id="PF01266">
    <property type="entry name" value="DAO"/>
    <property type="match status" value="1"/>
</dbReference>
<evidence type="ECO:0000256" key="3">
    <source>
        <dbReference type="ARBA" id="ARBA00046185"/>
    </source>
</evidence>
<sequence>MNELTFPKTPSHTYYDVAIVGGATSGSAIAWFLATNPDFKGRVLVIEKDPSLARSATKASNNCMRQQFATEINIKIAQFAAEFVKDFRKNLGDDVPEIPIRNFGYLYLSDNQEFSDILAEDQKLQAANGAGSKILTAQEIAAKYPFFAVDDILSGCLNTVDEGAFDALGMVESLRKKAIEHGVDYIHNSVVGMKVVETKIQSITLETGEELQVGKVVDAAGTRAAQVSRQAGIDLPIEARRRYTYIFSVDDPLSQDLPLTIDPTGVHMRSYGTKDYLVGCPPIIPDAAVDPDDFSYPEDIWNQKMLPVLKKRVPQFATAKVTESWMGHYEFNTFDHNAIVGPHIEVSNLFFCVGFSGHGTQQAPACGRAVAELITYGEFRTLDLSALSFDRLARNEPLVERALITVADTAKPLLPQAPALGGEAVHPLLLQGALELPRLLLGRLPQRPCRRALDILVASVQLASGVDHPARGAPRLVGNIFNYRGIAVDHVGGTPDFRHGALERISEGPDGVHFKVEIAKACYLRRVPL</sequence>
<dbReference type="Proteomes" id="UP000766486">
    <property type="component" value="Unassembled WGS sequence"/>
</dbReference>
<dbReference type="PANTHER" id="PTHR13847:SF287">
    <property type="entry name" value="FAD-DEPENDENT OXIDOREDUCTASE DOMAIN-CONTAINING PROTEIN 1"/>
    <property type="match status" value="1"/>
</dbReference>
<evidence type="ECO:0000256" key="1">
    <source>
        <dbReference type="ARBA" id="ARBA00023002"/>
    </source>
</evidence>
<reference evidence="5 6" key="1">
    <citation type="submission" date="2019-06" db="EMBL/GenBank/DDBJ databases">
        <authorList>
            <person name="Broberg M."/>
        </authorList>
    </citation>
    <scope>NUCLEOTIDE SEQUENCE [LARGE SCALE GENOMIC DNA]</scope>
</reference>
<protein>
    <recommendedName>
        <fullName evidence="2">FAD-dependent oxidoreductase domain-containing protein 1</fullName>
    </recommendedName>
</protein>
<proteinExistence type="predicted"/>
<accession>A0ABY6U0T4</accession>